<evidence type="ECO:0000313" key="5">
    <source>
        <dbReference type="EMBL" id="KAJ2843951.1"/>
    </source>
</evidence>
<proteinExistence type="predicted"/>
<keyword evidence="3" id="KW-0802">TPR repeat</keyword>
<dbReference type="OrthoDB" id="418911at2759"/>
<evidence type="ECO:0000313" key="6">
    <source>
        <dbReference type="Proteomes" id="UP001139887"/>
    </source>
</evidence>
<accession>A0A9W8I6H6</accession>
<dbReference type="GO" id="GO:0005634">
    <property type="term" value="C:nucleus"/>
    <property type="evidence" value="ECO:0007669"/>
    <property type="project" value="UniProtKB-SubCell"/>
</dbReference>
<keyword evidence="2" id="KW-0539">Nucleus</keyword>
<feature type="non-terminal residue" evidence="5">
    <location>
        <position position="577"/>
    </location>
</feature>
<dbReference type="Pfam" id="PF13414">
    <property type="entry name" value="TPR_11"/>
    <property type="match status" value="1"/>
</dbReference>
<evidence type="ECO:0000256" key="1">
    <source>
        <dbReference type="ARBA" id="ARBA00004123"/>
    </source>
</evidence>
<reference evidence="5" key="1">
    <citation type="submission" date="2022-07" db="EMBL/GenBank/DDBJ databases">
        <title>Phylogenomic reconstructions and comparative analyses of Kickxellomycotina fungi.</title>
        <authorList>
            <person name="Reynolds N.K."/>
            <person name="Stajich J.E."/>
            <person name="Barry K."/>
            <person name="Grigoriev I.V."/>
            <person name="Crous P."/>
            <person name="Smith M.E."/>
        </authorList>
    </citation>
    <scope>NUCLEOTIDE SEQUENCE</scope>
    <source>
        <strain evidence="5">NRRL 1566</strain>
    </source>
</reference>
<feature type="compositionally biased region" description="Polar residues" evidence="4">
    <location>
        <begin position="494"/>
        <end position="505"/>
    </location>
</feature>
<evidence type="ECO:0000256" key="4">
    <source>
        <dbReference type="SAM" id="MobiDB-lite"/>
    </source>
</evidence>
<dbReference type="EMBL" id="JANBUW010001240">
    <property type="protein sequence ID" value="KAJ2843951.1"/>
    <property type="molecule type" value="Genomic_DNA"/>
</dbReference>
<dbReference type="Gene3D" id="1.25.40.10">
    <property type="entry name" value="Tetratricopeptide repeat domain"/>
    <property type="match status" value="1"/>
</dbReference>
<dbReference type="GO" id="GO:0010468">
    <property type="term" value="P:regulation of gene expression"/>
    <property type="evidence" value="ECO:0007669"/>
    <property type="project" value="TreeGrafter"/>
</dbReference>
<feature type="region of interest" description="Disordered" evidence="4">
    <location>
        <begin position="537"/>
        <end position="577"/>
    </location>
</feature>
<feature type="compositionally biased region" description="Basic and acidic residues" evidence="4">
    <location>
        <begin position="355"/>
        <end position="369"/>
    </location>
</feature>
<protein>
    <submittedName>
        <fullName evidence="5">Glucose repression mediator protein</fullName>
    </submittedName>
</protein>
<feature type="region of interest" description="Disordered" evidence="4">
    <location>
        <begin position="74"/>
        <end position="505"/>
    </location>
</feature>
<comment type="subcellular location">
    <subcellularLocation>
        <location evidence="1">Nucleus</location>
    </subcellularLocation>
</comment>
<feature type="compositionally biased region" description="Polar residues" evidence="4">
    <location>
        <begin position="416"/>
        <end position="425"/>
    </location>
</feature>
<feature type="non-terminal residue" evidence="5">
    <location>
        <position position="1"/>
    </location>
</feature>
<feature type="compositionally biased region" description="Low complexity" evidence="4">
    <location>
        <begin position="540"/>
        <end position="557"/>
    </location>
</feature>
<feature type="compositionally biased region" description="Polar residues" evidence="4">
    <location>
        <begin position="74"/>
        <end position="84"/>
    </location>
</feature>
<dbReference type="PANTHER" id="PTHR14017:SF1">
    <property type="entry name" value="LD02225P"/>
    <property type="match status" value="1"/>
</dbReference>
<dbReference type="GO" id="GO:0031490">
    <property type="term" value="F:chromatin DNA binding"/>
    <property type="evidence" value="ECO:0007669"/>
    <property type="project" value="TreeGrafter"/>
</dbReference>
<dbReference type="InterPro" id="IPR051630">
    <property type="entry name" value="Corepressor-Demethylase"/>
</dbReference>
<dbReference type="PANTHER" id="PTHR14017">
    <property type="entry name" value="LYSINE-SPECIFIC DEMETHYLASE"/>
    <property type="match status" value="1"/>
</dbReference>
<feature type="compositionally biased region" description="Polar residues" evidence="4">
    <location>
        <begin position="146"/>
        <end position="165"/>
    </location>
</feature>
<feature type="compositionally biased region" description="Polar residues" evidence="4">
    <location>
        <begin position="286"/>
        <end position="298"/>
    </location>
</feature>
<dbReference type="SUPFAM" id="SSF48452">
    <property type="entry name" value="TPR-like"/>
    <property type="match status" value="1"/>
</dbReference>
<dbReference type="AlphaFoldDB" id="A0A9W8I6H6"/>
<feature type="compositionally biased region" description="Basic and acidic residues" evidence="4">
    <location>
        <begin position="395"/>
        <end position="415"/>
    </location>
</feature>
<evidence type="ECO:0000256" key="2">
    <source>
        <dbReference type="ARBA" id="ARBA00023242"/>
    </source>
</evidence>
<organism evidence="5 6">
    <name type="scientific">Coemansia brasiliensis</name>
    <dbReference type="NCBI Taxonomy" id="2650707"/>
    <lineage>
        <taxon>Eukaryota</taxon>
        <taxon>Fungi</taxon>
        <taxon>Fungi incertae sedis</taxon>
        <taxon>Zoopagomycota</taxon>
        <taxon>Kickxellomycotina</taxon>
        <taxon>Kickxellomycetes</taxon>
        <taxon>Kickxellales</taxon>
        <taxon>Kickxellaceae</taxon>
        <taxon>Coemansia</taxon>
    </lineage>
</organism>
<sequence>LYYQINQYRDALDAYSRAIRIDPYLSEVWFDLGALYEACNNQVNDAIDAYTRAAELDRSNPIIEQRLELLRRMQSSGQTAISSANPPPTPIDPVASTGTTGRLNARGGPANDSVAPGALPDSLGAPPVSGPMSNAADSAHRPSDGAVTTPQQPNVPRSTAPTTPAMSRPGPNAGLQYGQHPKAPPHVSAAPGGRPGYPYENADGRFNSTVGRSEGTAPMASGGPYPQTPTAQHPPVSRPYSAAGNPQTPAGYTPHGQPVMAGGPRLEGSRQNSPAMFQQNQSQQQTMAHGQYSSSTPVVSEPHAGTFPQGSSNGYSQYGLQPPDSGSRSSPSALGKGPGFRRPQSTQQSVPAEAIRTDRRAETMSDTRGESQAPPSYGRHGSTASAGAVISAAHSNDHDGDVVMEDRVNSLREESLTGNRTSTMDLSPIRAPQTSGSAADVSMAPSTSTLAGPTAAPIRLPPVQHGGSTGLTSPGSRASPRAAQASGSEDLRKSSLSGPVNASSDAPISLASAMSAAEEDKEGSAINSLMSLSSVATTLTSRPQASTPSTSSPQLAALKPSTEPSSSAGREASLDAP</sequence>
<evidence type="ECO:0000256" key="3">
    <source>
        <dbReference type="PROSITE-ProRule" id="PRU00339"/>
    </source>
</evidence>
<comment type="caution">
    <text evidence="5">The sequence shown here is derived from an EMBL/GenBank/DDBJ whole genome shotgun (WGS) entry which is preliminary data.</text>
</comment>
<dbReference type="Proteomes" id="UP001139887">
    <property type="component" value="Unassembled WGS sequence"/>
</dbReference>
<feature type="compositionally biased region" description="Polar residues" evidence="4">
    <location>
        <begin position="308"/>
        <end position="332"/>
    </location>
</feature>
<dbReference type="InterPro" id="IPR019734">
    <property type="entry name" value="TPR_rpt"/>
</dbReference>
<gene>
    <name evidence="5" type="primary">SSN6_2</name>
    <name evidence="5" type="ORF">IWW36_005367</name>
</gene>
<name>A0A9W8I6H6_9FUNG</name>
<feature type="repeat" description="TPR" evidence="3">
    <location>
        <begin position="1"/>
        <end position="25"/>
    </location>
</feature>
<keyword evidence="6" id="KW-1185">Reference proteome</keyword>
<dbReference type="PROSITE" id="PS50293">
    <property type="entry name" value="TPR_REGION"/>
    <property type="match status" value="1"/>
</dbReference>
<dbReference type="PROSITE" id="PS50005">
    <property type="entry name" value="TPR"/>
    <property type="match status" value="1"/>
</dbReference>
<dbReference type="InterPro" id="IPR011990">
    <property type="entry name" value="TPR-like_helical_dom_sf"/>
</dbReference>
<dbReference type="GO" id="GO:0000978">
    <property type="term" value="F:RNA polymerase II cis-regulatory region sequence-specific DNA binding"/>
    <property type="evidence" value="ECO:0007669"/>
    <property type="project" value="TreeGrafter"/>
</dbReference>